<dbReference type="PATRIC" id="fig|1224163.3.peg.2549"/>
<dbReference type="eggNOG" id="COG2367">
    <property type="taxonomic scope" value="Bacteria"/>
</dbReference>
<feature type="region of interest" description="Disordered" evidence="1">
    <location>
        <begin position="14"/>
        <end position="51"/>
    </location>
</feature>
<accession>S5SXP2</accession>
<reference evidence="2 3" key="1">
    <citation type="submission" date="2012-11" db="EMBL/GenBank/DDBJ databases">
        <title>The complete genome sequence of Corynebacterium maris Coryn-1 (=DSM 45190).</title>
        <authorList>
            <person name="Schaffert L."/>
            <person name="Albersmeier A."/>
            <person name="Kalinowski J."/>
            <person name="Ruckert C."/>
        </authorList>
    </citation>
    <scope>NUCLEOTIDE SEQUENCE [LARGE SCALE GENOMIC DNA]</scope>
    <source>
        <strain evidence="3">Coryn-1</strain>
    </source>
</reference>
<dbReference type="SUPFAM" id="SSF56601">
    <property type="entry name" value="beta-lactamase/transpeptidase-like"/>
    <property type="match status" value="1"/>
</dbReference>
<protein>
    <submittedName>
        <fullName evidence="2">Uncharacterized protein</fullName>
    </submittedName>
</protein>
<evidence type="ECO:0000313" key="2">
    <source>
        <dbReference type="EMBL" id="AGS35994.1"/>
    </source>
</evidence>
<dbReference type="Gene3D" id="3.40.710.10">
    <property type="entry name" value="DD-peptidase/beta-lactamase superfamily"/>
    <property type="match status" value="1"/>
</dbReference>
<dbReference type="KEGG" id="cmd:B841_12620"/>
<dbReference type="STRING" id="1224163.B841_12620"/>
<organism evidence="2 3">
    <name type="scientific">Corynebacterium maris DSM 45190</name>
    <dbReference type="NCBI Taxonomy" id="1224163"/>
    <lineage>
        <taxon>Bacteria</taxon>
        <taxon>Bacillati</taxon>
        <taxon>Actinomycetota</taxon>
        <taxon>Actinomycetes</taxon>
        <taxon>Mycobacteriales</taxon>
        <taxon>Corynebacteriaceae</taxon>
        <taxon>Corynebacterium</taxon>
    </lineage>
</organism>
<dbReference type="HOGENOM" id="CLU_055774_2_0_11"/>
<proteinExistence type="predicted"/>
<sequence length="281" mass="28184">MVAAAALLVSCYPAPETPRETQSPAAPPAASSVTAHPSPTEDATSPSAQPVDLQPIIDDVVAVYGGTAGVAVSDGGAELVGGDDGAYPAWSTIKVPIAIAALRQDPSLGPVAAAAIQYSDNDAAQRLWSALPPGAVDAVLAEGGNDVQVNTAVLRPEFSLFGQTAWSPSEQARFAAHLPCIADADEVVASMGQVTAEQAYGIGRLPDARFKGGWGPDLQGKYTVRQFGLVAGPSGEVAVALTAAPASGTYADAQAMATQIADGVAKQLPQAPLAVCGGATS</sequence>
<evidence type="ECO:0000313" key="3">
    <source>
        <dbReference type="Proteomes" id="UP000015388"/>
    </source>
</evidence>
<evidence type="ECO:0000256" key="1">
    <source>
        <dbReference type="SAM" id="MobiDB-lite"/>
    </source>
</evidence>
<keyword evidence="3" id="KW-1185">Reference proteome</keyword>
<gene>
    <name evidence="2" type="ORF">B841_12620</name>
</gene>
<name>S5SXP2_9CORY</name>
<dbReference type="Proteomes" id="UP000015388">
    <property type="component" value="Chromosome"/>
</dbReference>
<dbReference type="InterPro" id="IPR012338">
    <property type="entry name" value="Beta-lactam/transpept-like"/>
</dbReference>
<dbReference type="EMBL" id="CP003924">
    <property type="protein sequence ID" value="AGS35994.1"/>
    <property type="molecule type" value="Genomic_DNA"/>
</dbReference>
<feature type="compositionally biased region" description="Low complexity" evidence="1">
    <location>
        <begin position="28"/>
        <end position="38"/>
    </location>
</feature>
<dbReference type="AlphaFoldDB" id="S5SXP2"/>